<evidence type="ECO:0000313" key="1">
    <source>
        <dbReference type="EMBL" id="KAJ7370223.1"/>
    </source>
</evidence>
<evidence type="ECO:0000313" key="2">
    <source>
        <dbReference type="Proteomes" id="UP001163046"/>
    </source>
</evidence>
<gene>
    <name evidence="1" type="ORF">OS493_033568</name>
</gene>
<sequence length="147" mass="16548">MEITTAVKLPEYPSLIVTNNNNNNSNYRPQELTFLLKLPAHGPNTTQPKAPQKHTVSKTDAAGIAKIIFGASGDFLEMLVLYSFPLVFLAKLHKIMTNLPEVVQDLKFNEQIENGYLFQDEKILNEMNGKTFTRKSSTRPKENIVLA</sequence>
<comment type="caution">
    <text evidence="1">The sequence shown here is derived from an EMBL/GenBank/DDBJ whole genome shotgun (WGS) entry which is preliminary data.</text>
</comment>
<keyword evidence="2" id="KW-1185">Reference proteome</keyword>
<dbReference type="EMBL" id="MU826870">
    <property type="protein sequence ID" value="KAJ7370223.1"/>
    <property type="molecule type" value="Genomic_DNA"/>
</dbReference>
<name>A0A9W9YY83_9CNID</name>
<protein>
    <submittedName>
        <fullName evidence="1">Uncharacterized protein</fullName>
    </submittedName>
</protein>
<dbReference type="AlphaFoldDB" id="A0A9W9YY83"/>
<reference evidence="1" key="1">
    <citation type="submission" date="2023-01" db="EMBL/GenBank/DDBJ databases">
        <title>Genome assembly of the deep-sea coral Lophelia pertusa.</title>
        <authorList>
            <person name="Herrera S."/>
            <person name="Cordes E."/>
        </authorList>
    </citation>
    <scope>NUCLEOTIDE SEQUENCE</scope>
    <source>
        <strain evidence="1">USNM1676648</strain>
        <tissue evidence="1">Polyp</tissue>
    </source>
</reference>
<organism evidence="1 2">
    <name type="scientific">Desmophyllum pertusum</name>
    <dbReference type="NCBI Taxonomy" id="174260"/>
    <lineage>
        <taxon>Eukaryota</taxon>
        <taxon>Metazoa</taxon>
        <taxon>Cnidaria</taxon>
        <taxon>Anthozoa</taxon>
        <taxon>Hexacorallia</taxon>
        <taxon>Scleractinia</taxon>
        <taxon>Caryophylliina</taxon>
        <taxon>Caryophylliidae</taxon>
        <taxon>Desmophyllum</taxon>
    </lineage>
</organism>
<proteinExistence type="predicted"/>
<dbReference type="OrthoDB" id="5966627at2759"/>
<dbReference type="Proteomes" id="UP001163046">
    <property type="component" value="Unassembled WGS sequence"/>
</dbReference>
<accession>A0A9W9YY83</accession>